<dbReference type="InterPro" id="IPR000823">
    <property type="entry name" value="Peroxidase_pln"/>
</dbReference>
<dbReference type="GO" id="GO:0046872">
    <property type="term" value="F:metal ion binding"/>
    <property type="evidence" value="ECO:0007669"/>
    <property type="project" value="UniProtKB-KW"/>
</dbReference>
<evidence type="ECO:0000256" key="2">
    <source>
        <dbReference type="ARBA" id="ARBA00001970"/>
    </source>
</evidence>
<organism evidence="13 14">
    <name type="scientific">Thalictrum thalictroides</name>
    <name type="common">Rue-anemone</name>
    <name type="synonym">Anemone thalictroides</name>
    <dbReference type="NCBI Taxonomy" id="46969"/>
    <lineage>
        <taxon>Eukaryota</taxon>
        <taxon>Viridiplantae</taxon>
        <taxon>Streptophyta</taxon>
        <taxon>Embryophyta</taxon>
        <taxon>Tracheophyta</taxon>
        <taxon>Spermatophyta</taxon>
        <taxon>Magnoliopsida</taxon>
        <taxon>Ranunculales</taxon>
        <taxon>Ranunculaceae</taxon>
        <taxon>Thalictroideae</taxon>
        <taxon>Thalictrum</taxon>
    </lineage>
</organism>
<dbReference type="Gene3D" id="1.10.520.10">
    <property type="match status" value="1"/>
</dbReference>
<dbReference type="GO" id="GO:0140825">
    <property type="term" value="F:lactoperoxidase activity"/>
    <property type="evidence" value="ECO:0007669"/>
    <property type="project" value="UniProtKB-EC"/>
</dbReference>
<evidence type="ECO:0000256" key="1">
    <source>
        <dbReference type="ARBA" id="ARBA00000189"/>
    </source>
</evidence>
<evidence type="ECO:0000256" key="4">
    <source>
        <dbReference type="ARBA" id="ARBA00022617"/>
    </source>
</evidence>
<dbReference type="InterPro" id="IPR002016">
    <property type="entry name" value="Haem_peroxidase"/>
</dbReference>
<dbReference type="PROSITE" id="PS00436">
    <property type="entry name" value="PEROXIDASE_2"/>
    <property type="match status" value="1"/>
</dbReference>
<gene>
    <name evidence="13" type="ORF">FRX31_035317</name>
</gene>
<accession>A0A7J6URE3</accession>
<evidence type="ECO:0000256" key="5">
    <source>
        <dbReference type="ARBA" id="ARBA00022723"/>
    </source>
</evidence>
<evidence type="ECO:0000256" key="6">
    <source>
        <dbReference type="ARBA" id="ARBA00023002"/>
    </source>
</evidence>
<feature type="binding site" evidence="9">
    <location>
        <position position="74"/>
    </location>
    <ligand>
        <name>Ca(2+)</name>
        <dbReference type="ChEBI" id="CHEBI:29108"/>
        <label>1</label>
    </ligand>
</feature>
<keyword evidence="9" id="KW-0106">Calcium</keyword>
<keyword evidence="3 13" id="KW-0575">Peroxidase</keyword>
<protein>
    <submittedName>
        <fullName evidence="13">Peroxidase</fullName>
    </submittedName>
</protein>
<reference evidence="13 14" key="1">
    <citation type="submission" date="2020-06" db="EMBL/GenBank/DDBJ databases">
        <title>Transcriptomic and genomic resources for Thalictrum thalictroides and T. hernandezii: Facilitating candidate gene discovery in an emerging model plant lineage.</title>
        <authorList>
            <person name="Arias T."/>
            <person name="Riano-Pachon D.M."/>
            <person name="Di Stilio V.S."/>
        </authorList>
    </citation>
    <scope>NUCLEOTIDE SEQUENCE [LARGE SCALE GENOMIC DNA]</scope>
    <source>
        <strain evidence="14">cv. WT478/WT964</strain>
        <tissue evidence="13">Leaves</tissue>
    </source>
</reference>
<dbReference type="EMBL" id="JABWDY010044486">
    <property type="protein sequence ID" value="KAF5175096.1"/>
    <property type="molecule type" value="Genomic_DNA"/>
</dbReference>
<keyword evidence="7" id="KW-0408">Iron</keyword>
<keyword evidence="14" id="KW-1185">Reference proteome</keyword>
<evidence type="ECO:0000256" key="9">
    <source>
        <dbReference type="PIRSR" id="PIRSR600823-3"/>
    </source>
</evidence>
<name>A0A7J6URE3_THATH</name>
<dbReference type="OrthoDB" id="2113341at2759"/>
<comment type="caution">
    <text evidence="13">The sequence shown here is derived from an EMBL/GenBank/DDBJ whole genome shotgun (WGS) entry which is preliminary data.</text>
</comment>
<feature type="binding site" evidence="9">
    <location>
        <position position="77"/>
    </location>
    <ligand>
        <name>Ca(2+)</name>
        <dbReference type="ChEBI" id="CHEBI:29108"/>
        <label>1</label>
    </ligand>
</feature>
<dbReference type="InterPro" id="IPR010255">
    <property type="entry name" value="Haem_peroxidase_sf"/>
</dbReference>
<dbReference type="PROSITE" id="PS50873">
    <property type="entry name" value="PEROXIDASE_4"/>
    <property type="match status" value="1"/>
</dbReference>
<comment type="cofactor">
    <cofactor evidence="9">
        <name>Ca(2+)</name>
        <dbReference type="ChEBI" id="CHEBI:29108"/>
    </cofactor>
    <text evidence="9">Binds 2 calcium ions per subunit.</text>
</comment>
<comment type="catalytic activity">
    <reaction evidence="1">
        <text>2 a phenolic donor + H2O2 = 2 a phenolic radical donor + 2 H2O</text>
        <dbReference type="Rhea" id="RHEA:56136"/>
        <dbReference type="ChEBI" id="CHEBI:15377"/>
        <dbReference type="ChEBI" id="CHEBI:16240"/>
        <dbReference type="ChEBI" id="CHEBI:139520"/>
        <dbReference type="ChEBI" id="CHEBI:139521"/>
        <dbReference type="EC" id="1.11.1.7"/>
    </reaction>
</comment>
<sequence length="78" mass="8646">MAITSNCSKQYSMLLVIIFFTTISISTPVLAQLSVGFYARTCPSVFDTVRTATQSAVKKEARMGASLIRLFFHDCFVN</sequence>
<proteinExistence type="inferred from homology"/>
<feature type="active site" description="Proton acceptor" evidence="8">
    <location>
        <position position="73"/>
    </location>
</feature>
<evidence type="ECO:0000313" key="14">
    <source>
        <dbReference type="Proteomes" id="UP000554482"/>
    </source>
</evidence>
<keyword evidence="6" id="KW-0560">Oxidoreductase</keyword>
<evidence type="ECO:0000256" key="8">
    <source>
        <dbReference type="PIRSR" id="PIRSR600823-1"/>
    </source>
</evidence>
<evidence type="ECO:0000313" key="13">
    <source>
        <dbReference type="EMBL" id="KAF5175096.1"/>
    </source>
</evidence>
<keyword evidence="5 9" id="KW-0479">Metal-binding</keyword>
<dbReference type="PRINTS" id="PR00461">
    <property type="entry name" value="PLPEROXIDASE"/>
</dbReference>
<feature type="non-terminal residue" evidence="13">
    <location>
        <position position="78"/>
    </location>
</feature>
<dbReference type="InterPro" id="IPR019794">
    <property type="entry name" value="Peroxidases_AS"/>
</dbReference>
<dbReference type="AlphaFoldDB" id="A0A7J6URE3"/>
<evidence type="ECO:0000256" key="3">
    <source>
        <dbReference type="ARBA" id="ARBA00022559"/>
    </source>
</evidence>
<feature type="site" description="Transition state stabilizer" evidence="10">
    <location>
        <position position="69"/>
    </location>
</feature>
<evidence type="ECO:0000256" key="7">
    <source>
        <dbReference type="ARBA" id="ARBA00023004"/>
    </source>
</evidence>
<dbReference type="PANTHER" id="PTHR31388">
    <property type="entry name" value="PEROXIDASE 72-RELATED"/>
    <property type="match status" value="1"/>
</dbReference>
<dbReference type="SUPFAM" id="SSF48113">
    <property type="entry name" value="Heme-dependent peroxidases"/>
    <property type="match status" value="1"/>
</dbReference>
<evidence type="ECO:0000256" key="10">
    <source>
        <dbReference type="PIRSR" id="PIRSR600823-4"/>
    </source>
</evidence>
<evidence type="ECO:0000256" key="11">
    <source>
        <dbReference type="RuleBase" id="RU004241"/>
    </source>
</evidence>
<dbReference type="GO" id="GO:0006979">
    <property type="term" value="P:response to oxidative stress"/>
    <property type="evidence" value="ECO:0007669"/>
    <property type="project" value="InterPro"/>
</dbReference>
<evidence type="ECO:0000259" key="12">
    <source>
        <dbReference type="PROSITE" id="PS50873"/>
    </source>
</evidence>
<comment type="similarity">
    <text evidence="11">Belongs to the peroxidase family.</text>
</comment>
<feature type="domain" description="Plant heme peroxidase family profile" evidence="12">
    <location>
        <begin position="32"/>
        <end position="78"/>
    </location>
</feature>
<dbReference type="Proteomes" id="UP000554482">
    <property type="component" value="Unassembled WGS sequence"/>
</dbReference>
<keyword evidence="4" id="KW-0349">Heme</keyword>
<dbReference type="GO" id="GO:0020037">
    <property type="term" value="F:heme binding"/>
    <property type="evidence" value="ECO:0007669"/>
    <property type="project" value="InterPro"/>
</dbReference>
<comment type="cofactor">
    <cofactor evidence="2">
        <name>heme b</name>
        <dbReference type="ChEBI" id="CHEBI:60344"/>
    </cofactor>
</comment>
<dbReference type="Pfam" id="PF00141">
    <property type="entry name" value="peroxidase"/>
    <property type="match status" value="1"/>
</dbReference>
<dbReference type="PANTHER" id="PTHR31388:SF24">
    <property type="entry name" value="PEROXIDASE 52"/>
    <property type="match status" value="1"/>
</dbReference>